<reference evidence="1 2" key="1">
    <citation type="journal article" date="2019" name="Commun. Biol.">
        <title>The bagworm genome reveals a unique fibroin gene that provides high tensile strength.</title>
        <authorList>
            <person name="Kono N."/>
            <person name="Nakamura H."/>
            <person name="Ohtoshi R."/>
            <person name="Tomita M."/>
            <person name="Numata K."/>
            <person name="Arakawa K."/>
        </authorList>
    </citation>
    <scope>NUCLEOTIDE SEQUENCE [LARGE SCALE GENOMIC DNA]</scope>
</reference>
<comment type="caution">
    <text evidence="1">The sequence shown here is derived from an EMBL/GenBank/DDBJ whole genome shotgun (WGS) entry which is preliminary data.</text>
</comment>
<name>A0A4C1XZN2_EUMVA</name>
<sequence>MRHGLLAANMRNHSPTQFTHDKNISDSKRNVYTARQRKRAVLLTKLEFEKLETERIAAQAATVRTEMLLLRLDADEEDTDDVNECENESHLSETDKLEKRVVILGGNEPAPKPSPTLAPPPLMAARSETNSTFLRNTDSSMSESTLDDAIIFLIMSASKETLRVTCEPSKSLADLFNSVEMSVNG</sequence>
<dbReference type="AlphaFoldDB" id="A0A4C1XZN2"/>
<evidence type="ECO:0000313" key="2">
    <source>
        <dbReference type="Proteomes" id="UP000299102"/>
    </source>
</evidence>
<evidence type="ECO:0000313" key="1">
    <source>
        <dbReference type="EMBL" id="GBP68022.1"/>
    </source>
</evidence>
<gene>
    <name evidence="1" type="ORF">EVAR_103982_1</name>
</gene>
<organism evidence="1 2">
    <name type="scientific">Eumeta variegata</name>
    <name type="common">Bagworm moth</name>
    <name type="synonym">Eumeta japonica</name>
    <dbReference type="NCBI Taxonomy" id="151549"/>
    <lineage>
        <taxon>Eukaryota</taxon>
        <taxon>Metazoa</taxon>
        <taxon>Ecdysozoa</taxon>
        <taxon>Arthropoda</taxon>
        <taxon>Hexapoda</taxon>
        <taxon>Insecta</taxon>
        <taxon>Pterygota</taxon>
        <taxon>Neoptera</taxon>
        <taxon>Endopterygota</taxon>
        <taxon>Lepidoptera</taxon>
        <taxon>Glossata</taxon>
        <taxon>Ditrysia</taxon>
        <taxon>Tineoidea</taxon>
        <taxon>Psychidae</taxon>
        <taxon>Oiketicinae</taxon>
        <taxon>Eumeta</taxon>
    </lineage>
</organism>
<proteinExistence type="predicted"/>
<protein>
    <submittedName>
        <fullName evidence="1">Uncharacterized protein</fullName>
    </submittedName>
</protein>
<dbReference type="EMBL" id="BGZK01000999">
    <property type="protein sequence ID" value="GBP68022.1"/>
    <property type="molecule type" value="Genomic_DNA"/>
</dbReference>
<keyword evidence="2" id="KW-1185">Reference proteome</keyword>
<dbReference type="Proteomes" id="UP000299102">
    <property type="component" value="Unassembled WGS sequence"/>
</dbReference>
<accession>A0A4C1XZN2</accession>